<organism evidence="2 3">
    <name type="scientific">Paeniglutamicibacter sulfureus</name>
    <dbReference type="NCBI Taxonomy" id="43666"/>
    <lineage>
        <taxon>Bacteria</taxon>
        <taxon>Bacillati</taxon>
        <taxon>Actinomycetota</taxon>
        <taxon>Actinomycetes</taxon>
        <taxon>Micrococcales</taxon>
        <taxon>Micrococcaceae</taxon>
        <taxon>Paeniglutamicibacter</taxon>
    </lineage>
</organism>
<keyword evidence="3" id="KW-1185">Reference proteome</keyword>
<dbReference type="Proteomes" id="UP001183817">
    <property type="component" value="Unassembled WGS sequence"/>
</dbReference>
<reference evidence="2 3" key="1">
    <citation type="submission" date="2023-07" db="EMBL/GenBank/DDBJ databases">
        <title>Sequencing the genomes of 1000 actinobacteria strains.</title>
        <authorList>
            <person name="Klenk H.-P."/>
        </authorList>
    </citation>
    <scope>NUCLEOTIDE SEQUENCE [LARGE SCALE GENOMIC DNA]</scope>
    <source>
        <strain evidence="2 3">DSM 20167</strain>
    </source>
</reference>
<accession>A0ABU2BE48</accession>
<name>A0ABU2BE48_9MICC</name>
<dbReference type="Gene3D" id="1.20.120.450">
    <property type="entry name" value="dinb family like domain"/>
    <property type="match status" value="1"/>
</dbReference>
<dbReference type="EMBL" id="JAVDYI010000001">
    <property type="protein sequence ID" value="MDR7356918.1"/>
    <property type="molecule type" value="Genomic_DNA"/>
</dbReference>
<evidence type="ECO:0000313" key="3">
    <source>
        <dbReference type="Proteomes" id="UP001183817"/>
    </source>
</evidence>
<evidence type="ECO:0000313" key="2">
    <source>
        <dbReference type="EMBL" id="MDR7356918.1"/>
    </source>
</evidence>
<dbReference type="SUPFAM" id="SSF109854">
    <property type="entry name" value="DinB/YfiT-like putative metalloenzymes"/>
    <property type="match status" value="1"/>
</dbReference>
<evidence type="ECO:0000259" key="1">
    <source>
        <dbReference type="Pfam" id="PF11716"/>
    </source>
</evidence>
<feature type="domain" description="Mycothiol-dependent maleylpyruvate isomerase metal-binding" evidence="1">
    <location>
        <begin position="15"/>
        <end position="106"/>
    </location>
</feature>
<dbReference type="InterPro" id="IPR017517">
    <property type="entry name" value="Maleyloyr_isom"/>
</dbReference>
<dbReference type="RefSeq" id="WP_310288015.1">
    <property type="nucleotide sequence ID" value="NZ_BAAAWO010000001.1"/>
</dbReference>
<dbReference type="InterPro" id="IPR024344">
    <property type="entry name" value="MDMPI_metal-binding"/>
</dbReference>
<protein>
    <submittedName>
        <fullName evidence="2">Uncharacterized protein (TIGR03083 family)</fullName>
    </submittedName>
</protein>
<proteinExistence type="predicted"/>
<dbReference type="Pfam" id="PF11716">
    <property type="entry name" value="MDMPI_N"/>
    <property type="match status" value="1"/>
</dbReference>
<dbReference type="NCBIfam" id="TIGR03083">
    <property type="entry name" value="maleylpyruvate isomerase family mycothiol-dependent enzyme"/>
    <property type="match status" value="1"/>
</dbReference>
<sequence>MSKNIPRARLWSWAHAERTALARDLDGLEDKQWATTSLCGRWSVEEVVAHLSAAASVGPARWMASVLGARFNFDLHNDRRLSEHRGATPAETLARFRAILTSTTSTFGPVEAWLGEVLIHGQDIREPLGIEHDVDPEAATALAVFLAQRDFTVSSKTNIAGLRLEATDGPFATGAGPLARGTTMALVMAMAGRGAYCGQLDGAGAEALLARCTAAAGS</sequence>
<comment type="caution">
    <text evidence="2">The sequence shown here is derived from an EMBL/GenBank/DDBJ whole genome shotgun (WGS) entry which is preliminary data.</text>
</comment>
<gene>
    <name evidence="2" type="ORF">J2S64_000609</name>
</gene>
<dbReference type="InterPro" id="IPR034660">
    <property type="entry name" value="DinB/YfiT-like"/>
</dbReference>